<feature type="region of interest" description="Disordered" evidence="1">
    <location>
        <begin position="65"/>
        <end position="86"/>
    </location>
</feature>
<dbReference type="Proteomes" id="UP001605036">
    <property type="component" value="Unassembled WGS sequence"/>
</dbReference>
<comment type="caution">
    <text evidence="2">The sequence shown here is derived from an EMBL/GenBank/DDBJ whole genome shotgun (WGS) entry which is preliminary data.</text>
</comment>
<organism evidence="2 3">
    <name type="scientific">Riccia fluitans</name>
    <dbReference type="NCBI Taxonomy" id="41844"/>
    <lineage>
        <taxon>Eukaryota</taxon>
        <taxon>Viridiplantae</taxon>
        <taxon>Streptophyta</taxon>
        <taxon>Embryophyta</taxon>
        <taxon>Marchantiophyta</taxon>
        <taxon>Marchantiopsida</taxon>
        <taxon>Marchantiidae</taxon>
        <taxon>Marchantiales</taxon>
        <taxon>Ricciaceae</taxon>
        <taxon>Riccia</taxon>
    </lineage>
</organism>
<feature type="compositionally biased region" description="Polar residues" evidence="1">
    <location>
        <begin position="1"/>
        <end position="11"/>
    </location>
</feature>
<feature type="region of interest" description="Disordered" evidence="1">
    <location>
        <begin position="1"/>
        <end position="32"/>
    </location>
</feature>
<keyword evidence="3" id="KW-1185">Reference proteome</keyword>
<sequence>MTLITNSPSSNSEDDGIGLDPNLDGTKGWDPDRSQALKRKHYEWAAVEAAFRRPRSIRAHNRGRGAFVPQNRGNHAKPNQPVQINPDTTQGLTDMTYQFFDELEINSPVPTFSPLPGDIICSQECLPIQHDNPYFNPGGHCLLYTEPYQLDRALHLSAAGRREDAAANQPQFHPNDMVVRAGKITTNFQFMPQANVEVFRFMGSQHTPCPWILIGRTPYQPLAGPITYAAGDPEIGHRVVSEFVPTTRLFGQNIAFQLRQTDILLIETFGFNQVDVSYYHHLRSRLEPRALIIRAGYGRVENSLLATVEMFQHQMSAQQQMGWTFQGRDVQIYGGSQTLESLVQVIDPSAVAGPRTSPSSADIALADSYLNL</sequence>
<dbReference type="EMBL" id="JBHFFA010000007">
    <property type="protein sequence ID" value="KAL2611053.1"/>
    <property type="molecule type" value="Genomic_DNA"/>
</dbReference>
<gene>
    <name evidence="2" type="ORF">R1flu_022745</name>
</gene>
<evidence type="ECO:0000256" key="1">
    <source>
        <dbReference type="SAM" id="MobiDB-lite"/>
    </source>
</evidence>
<reference evidence="2 3" key="1">
    <citation type="submission" date="2024-09" db="EMBL/GenBank/DDBJ databases">
        <title>Chromosome-scale assembly of Riccia fluitans.</title>
        <authorList>
            <person name="Paukszto L."/>
            <person name="Sawicki J."/>
            <person name="Karawczyk K."/>
            <person name="Piernik-Szablinska J."/>
            <person name="Szczecinska M."/>
            <person name="Mazdziarz M."/>
        </authorList>
    </citation>
    <scope>NUCLEOTIDE SEQUENCE [LARGE SCALE GENOMIC DNA]</scope>
    <source>
        <strain evidence="2">Rf_01</strain>
        <tissue evidence="2">Aerial parts of the thallus</tissue>
    </source>
</reference>
<protein>
    <submittedName>
        <fullName evidence="2">Uncharacterized protein</fullName>
    </submittedName>
</protein>
<accession>A0ABD1XU55</accession>
<proteinExistence type="predicted"/>
<name>A0ABD1XU55_9MARC</name>
<evidence type="ECO:0000313" key="2">
    <source>
        <dbReference type="EMBL" id="KAL2611053.1"/>
    </source>
</evidence>
<dbReference type="AlphaFoldDB" id="A0ABD1XU55"/>
<evidence type="ECO:0000313" key="3">
    <source>
        <dbReference type="Proteomes" id="UP001605036"/>
    </source>
</evidence>